<proteinExistence type="inferred from homology"/>
<dbReference type="GO" id="GO:0003677">
    <property type="term" value="F:DNA binding"/>
    <property type="evidence" value="ECO:0007669"/>
    <property type="project" value="UniProtKB-KW"/>
</dbReference>
<dbReference type="GO" id="GO:2000142">
    <property type="term" value="P:regulation of DNA-templated transcription initiation"/>
    <property type="evidence" value="ECO:0007669"/>
    <property type="project" value="TreeGrafter"/>
</dbReference>
<evidence type="ECO:0000256" key="2">
    <source>
        <dbReference type="ARBA" id="ARBA00023015"/>
    </source>
</evidence>
<organism evidence="7 8">
    <name type="scientific">Ramlibacter agri</name>
    <dbReference type="NCBI Taxonomy" id="2728837"/>
    <lineage>
        <taxon>Bacteria</taxon>
        <taxon>Pseudomonadati</taxon>
        <taxon>Pseudomonadota</taxon>
        <taxon>Betaproteobacteria</taxon>
        <taxon>Burkholderiales</taxon>
        <taxon>Comamonadaceae</taxon>
        <taxon>Ramlibacter</taxon>
    </lineage>
</organism>
<keyword evidence="4" id="KW-0010">Activator</keyword>
<feature type="domain" description="HTH lysR-type" evidence="6">
    <location>
        <begin position="1"/>
        <end position="58"/>
    </location>
</feature>
<dbReference type="InterPro" id="IPR036390">
    <property type="entry name" value="WH_DNA-bd_sf"/>
</dbReference>
<dbReference type="Gene3D" id="3.40.190.290">
    <property type="match status" value="1"/>
</dbReference>
<evidence type="ECO:0000256" key="5">
    <source>
        <dbReference type="ARBA" id="ARBA00023163"/>
    </source>
</evidence>
<gene>
    <name evidence="7" type="ORF">HHL11_00575</name>
</gene>
<comment type="caution">
    <text evidence="7">The sequence shown here is derived from an EMBL/GenBank/DDBJ whole genome shotgun (WGS) entry which is preliminary data.</text>
</comment>
<protein>
    <submittedName>
        <fullName evidence="7">LysR family transcriptional regulator</fullName>
    </submittedName>
</protein>
<dbReference type="PROSITE" id="PS50931">
    <property type="entry name" value="HTH_LYSR"/>
    <property type="match status" value="1"/>
</dbReference>
<dbReference type="FunFam" id="1.10.10.10:FF:000001">
    <property type="entry name" value="LysR family transcriptional regulator"/>
    <property type="match status" value="1"/>
</dbReference>
<dbReference type="Proteomes" id="UP000541185">
    <property type="component" value="Unassembled WGS sequence"/>
</dbReference>
<accession>A0A848GY65</accession>
<dbReference type="InterPro" id="IPR000847">
    <property type="entry name" value="LysR_HTH_N"/>
</dbReference>
<dbReference type="InterPro" id="IPR036388">
    <property type="entry name" value="WH-like_DNA-bd_sf"/>
</dbReference>
<keyword evidence="2" id="KW-0805">Transcription regulation</keyword>
<dbReference type="Pfam" id="PF00126">
    <property type="entry name" value="HTH_1"/>
    <property type="match status" value="1"/>
</dbReference>
<evidence type="ECO:0000256" key="1">
    <source>
        <dbReference type="ARBA" id="ARBA00009437"/>
    </source>
</evidence>
<evidence type="ECO:0000313" key="7">
    <source>
        <dbReference type="EMBL" id="NML42222.1"/>
    </source>
</evidence>
<dbReference type="AlphaFoldDB" id="A0A848GY65"/>
<dbReference type="Gene3D" id="1.10.10.10">
    <property type="entry name" value="Winged helix-like DNA-binding domain superfamily/Winged helix DNA-binding domain"/>
    <property type="match status" value="1"/>
</dbReference>
<keyword evidence="3" id="KW-0238">DNA-binding</keyword>
<evidence type="ECO:0000259" key="6">
    <source>
        <dbReference type="PROSITE" id="PS50931"/>
    </source>
</evidence>
<evidence type="ECO:0000256" key="3">
    <source>
        <dbReference type="ARBA" id="ARBA00023125"/>
    </source>
</evidence>
<sequence length="323" mass="35206">MDLRQLRYFVTIVESGSLAKASRQLFIAQPALSQQIAKLEAEVGKPLLVRTARGVTPTENGTALHHHARFMLRQLDQALSIARQEPGTVHGMVSVGLAATTVCAVGVPLVQTIRERYPGVVLNVVEGMSGHLTQMMQLGQLDLSILFSRDAIADLPSEPLLAEELVVIVPRHSTLVPPRRTRLTVAEAAELPLILPTGIHGLRRRITTEFERRNLAMRVVAEIDSLSLLMACVRRGMGATIKPMSAALAGDTLSPEWRCLSFSDAHLTRSSYLYSVVPERLSPAAAAVRTELRETVRMLAQTGRWPGVELLAPAAARVEKEAA</sequence>
<dbReference type="EMBL" id="JABBFX010000001">
    <property type="protein sequence ID" value="NML42222.1"/>
    <property type="molecule type" value="Genomic_DNA"/>
</dbReference>
<dbReference type="GO" id="GO:0003700">
    <property type="term" value="F:DNA-binding transcription factor activity"/>
    <property type="evidence" value="ECO:0007669"/>
    <property type="project" value="InterPro"/>
</dbReference>
<dbReference type="InterPro" id="IPR005119">
    <property type="entry name" value="LysR_subst-bd"/>
</dbReference>
<dbReference type="RefSeq" id="WP_169416444.1">
    <property type="nucleotide sequence ID" value="NZ_JABBFX010000001.1"/>
</dbReference>
<dbReference type="PANTHER" id="PTHR30293">
    <property type="entry name" value="TRANSCRIPTIONAL REGULATORY PROTEIN NAC-RELATED"/>
    <property type="match status" value="1"/>
</dbReference>
<keyword evidence="8" id="KW-1185">Reference proteome</keyword>
<comment type="similarity">
    <text evidence="1">Belongs to the LysR transcriptional regulatory family.</text>
</comment>
<name>A0A848GY65_9BURK</name>
<dbReference type="SUPFAM" id="SSF46785">
    <property type="entry name" value="Winged helix' DNA-binding domain"/>
    <property type="match status" value="1"/>
</dbReference>
<keyword evidence="5" id="KW-0804">Transcription</keyword>
<evidence type="ECO:0000256" key="4">
    <source>
        <dbReference type="ARBA" id="ARBA00023159"/>
    </source>
</evidence>
<reference evidence="7 8" key="1">
    <citation type="submission" date="2020-04" db="EMBL/GenBank/DDBJ databases">
        <title>Ramlibacter sp. G-1-2-2 isolated from soil.</title>
        <authorList>
            <person name="Dahal R.H."/>
        </authorList>
    </citation>
    <scope>NUCLEOTIDE SEQUENCE [LARGE SCALE GENOMIC DNA]</scope>
    <source>
        <strain evidence="7 8">G-1-2-2</strain>
    </source>
</reference>
<evidence type="ECO:0000313" key="8">
    <source>
        <dbReference type="Proteomes" id="UP000541185"/>
    </source>
</evidence>
<dbReference type="Pfam" id="PF03466">
    <property type="entry name" value="LysR_substrate"/>
    <property type="match status" value="1"/>
</dbReference>
<dbReference type="SUPFAM" id="SSF53850">
    <property type="entry name" value="Periplasmic binding protein-like II"/>
    <property type="match status" value="1"/>
</dbReference>
<dbReference type="PANTHER" id="PTHR30293:SF0">
    <property type="entry name" value="NITROGEN ASSIMILATION REGULATORY PROTEIN NAC"/>
    <property type="match status" value="1"/>
</dbReference>
<dbReference type="PRINTS" id="PR00039">
    <property type="entry name" value="HTHLYSR"/>
</dbReference>